<organism evidence="1 2">
    <name type="scientific">Gigaspora margarita</name>
    <dbReference type="NCBI Taxonomy" id="4874"/>
    <lineage>
        <taxon>Eukaryota</taxon>
        <taxon>Fungi</taxon>
        <taxon>Fungi incertae sedis</taxon>
        <taxon>Mucoromycota</taxon>
        <taxon>Glomeromycotina</taxon>
        <taxon>Glomeromycetes</taxon>
        <taxon>Diversisporales</taxon>
        <taxon>Gigasporaceae</taxon>
        <taxon>Gigaspora</taxon>
    </lineage>
</organism>
<keyword evidence="2" id="KW-1185">Reference proteome</keyword>
<dbReference type="Gene3D" id="1.25.40.10">
    <property type="entry name" value="Tetratricopeptide repeat domain"/>
    <property type="match status" value="1"/>
</dbReference>
<reference evidence="1 2" key="1">
    <citation type="journal article" date="2019" name="Environ. Microbiol.">
        <title>At the nexus of three kingdoms: the genome of the mycorrhizal fungus Gigaspora margarita provides insights into plant, endobacterial and fungal interactions.</title>
        <authorList>
            <person name="Venice F."/>
            <person name="Ghignone S."/>
            <person name="Salvioli di Fossalunga A."/>
            <person name="Amselem J."/>
            <person name="Novero M."/>
            <person name="Xianan X."/>
            <person name="Sedzielewska Toro K."/>
            <person name="Morin E."/>
            <person name="Lipzen A."/>
            <person name="Grigoriev I.V."/>
            <person name="Henrissat B."/>
            <person name="Martin F.M."/>
            <person name="Bonfante P."/>
        </authorList>
    </citation>
    <scope>NUCLEOTIDE SEQUENCE [LARGE SCALE GENOMIC DNA]</scope>
    <source>
        <strain evidence="1 2">BEG34</strain>
    </source>
</reference>
<proteinExistence type="predicted"/>
<dbReference type="InterPro" id="IPR011990">
    <property type="entry name" value="TPR-like_helical_dom_sf"/>
</dbReference>
<gene>
    <name evidence="1" type="ORF">F8M41_025659</name>
</gene>
<dbReference type="OrthoDB" id="10370749at2759"/>
<dbReference type="AlphaFoldDB" id="A0A8H3XIX1"/>
<name>A0A8H3XIX1_GIGMA</name>
<dbReference type="Proteomes" id="UP000439903">
    <property type="component" value="Unassembled WGS sequence"/>
</dbReference>
<dbReference type="SUPFAM" id="SSF48452">
    <property type="entry name" value="TPR-like"/>
    <property type="match status" value="1"/>
</dbReference>
<protein>
    <submittedName>
        <fullName evidence="1">Uncharacterized protein</fullName>
    </submittedName>
</protein>
<evidence type="ECO:0000313" key="1">
    <source>
        <dbReference type="EMBL" id="KAF0469044.1"/>
    </source>
</evidence>
<evidence type="ECO:0000313" key="2">
    <source>
        <dbReference type="Proteomes" id="UP000439903"/>
    </source>
</evidence>
<comment type="caution">
    <text evidence="1">The sequence shown here is derived from an EMBL/GenBank/DDBJ whole genome shotgun (WGS) entry which is preliminary data.</text>
</comment>
<accession>A0A8H3XIX1</accession>
<sequence length="112" mass="12873">MDLPTAPTAWDVNNKSTLLNVDANGLNVVIDIGDELIKDKWVKNILANNLKVLENLLEIKPDDTLTLRYRAETPFMLKKYDGLYDDINNLLKVDENNEWALEVRNVIVYRSV</sequence>
<dbReference type="EMBL" id="WTPW01000928">
    <property type="protein sequence ID" value="KAF0469044.1"/>
    <property type="molecule type" value="Genomic_DNA"/>
</dbReference>